<feature type="chain" id="PRO_5019068234" evidence="1">
    <location>
        <begin position="23"/>
        <end position="293"/>
    </location>
</feature>
<gene>
    <name evidence="2" type="ORF">EKO27_g1621</name>
</gene>
<name>A0A439DGC8_9PEZI</name>
<proteinExistence type="predicted"/>
<keyword evidence="1" id="KW-0732">Signal</keyword>
<organism evidence="2 3">
    <name type="scientific">Xylaria grammica</name>
    <dbReference type="NCBI Taxonomy" id="363999"/>
    <lineage>
        <taxon>Eukaryota</taxon>
        <taxon>Fungi</taxon>
        <taxon>Dikarya</taxon>
        <taxon>Ascomycota</taxon>
        <taxon>Pezizomycotina</taxon>
        <taxon>Sordariomycetes</taxon>
        <taxon>Xylariomycetidae</taxon>
        <taxon>Xylariales</taxon>
        <taxon>Xylariaceae</taxon>
        <taxon>Xylaria</taxon>
    </lineage>
</organism>
<keyword evidence="3" id="KW-1185">Reference proteome</keyword>
<protein>
    <submittedName>
        <fullName evidence="2">Uncharacterized protein</fullName>
    </submittedName>
</protein>
<dbReference type="AlphaFoldDB" id="A0A439DGC8"/>
<comment type="caution">
    <text evidence="2">The sequence shown here is derived from an EMBL/GenBank/DDBJ whole genome shotgun (WGS) entry which is preliminary data.</text>
</comment>
<accession>A0A439DGC8</accession>
<sequence>MASTFILTSAPLLLSQVPLASFVPDVGQPYADTKRIYTVSQSDYSVRPETTFTGLVSKSSGGLLNILATKFVNLLAQREQGSTFRVEAENGRIYTLDNPDDLFTAILASEEHGEEVKQWLERWKRRGQAPRFVVGYRTFIDARVARSEHASHYVGGGVSAPVSALSGDLSGTADVGVSAAHKAGHKVQGQAVLPGERIYAIAYRKIRVTTRKGVLTATADIKTKWEPFSGERGRGRDESVHFEADVSTSDDDEDCKVFVIDSPQGGTGEVVRIGLLNEDDSGEGEDVDTSWSE</sequence>
<reference evidence="2 3" key="1">
    <citation type="submission" date="2018-12" db="EMBL/GenBank/DDBJ databases">
        <title>Draft genome sequence of Xylaria grammica IHI A82.</title>
        <authorList>
            <person name="Buettner E."/>
            <person name="Kellner H."/>
        </authorList>
    </citation>
    <scope>NUCLEOTIDE SEQUENCE [LARGE SCALE GENOMIC DNA]</scope>
    <source>
        <strain evidence="2 3">IHI A82</strain>
    </source>
</reference>
<feature type="signal peptide" evidence="1">
    <location>
        <begin position="1"/>
        <end position="22"/>
    </location>
</feature>
<evidence type="ECO:0000313" key="3">
    <source>
        <dbReference type="Proteomes" id="UP000286045"/>
    </source>
</evidence>
<evidence type="ECO:0000313" key="2">
    <source>
        <dbReference type="EMBL" id="RWA13477.1"/>
    </source>
</evidence>
<dbReference type="EMBL" id="RYZI01000026">
    <property type="protein sequence ID" value="RWA13477.1"/>
    <property type="molecule type" value="Genomic_DNA"/>
</dbReference>
<evidence type="ECO:0000256" key="1">
    <source>
        <dbReference type="SAM" id="SignalP"/>
    </source>
</evidence>
<dbReference type="Proteomes" id="UP000286045">
    <property type="component" value="Unassembled WGS sequence"/>
</dbReference>